<evidence type="ECO:0000256" key="1">
    <source>
        <dbReference type="SAM" id="Phobius"/>
    </source>
</evidence>
<feature type="transmembrane region" description="Helical" evidence="1">
    <location>
        <begin position="192"/>
        <end position="210"/>
    </location>
</feature>
<dbReference type="SUPFAM" id="SSF58038">
    <property type="entry name" value="SNARE fusion complex"/>
    <property type="match status" value="1"/>
</dbReference>
<dbReference type="Gene3D" id="1.20.5.110">
    <property type="match status" value="1"/>
</dbReference>
<evidence type="ECO:0000313" key="4">
    <source>
        <dbReference type="Proteomes" id="UP000002313"/>
    </source>
</evidence>
<proteinExistence type="predicted"/>
<dbReference type="Gene3D" id="3.30.450.50">
    <property type="entry name" value="Longin domain"/>
    <property type="match status" value="1"/>
</dbReference>
<dbReference type="SUPFAM" id="SSF64356">
    <property type="entry name" value="SNARE-like"/>
    <property type="match status" value="1"/>
</dbReference>
<dbReference type="Pfam" id="PF00957">
    <property type="entry name" value="Synaptobrevin"/>
    <property type="match status" value="1"/>
</dbReference>
<dbReference type="HOGENOM" id="CLU_107225_0_0_1"/>
<keyword evidence="1" id="KW-0472">Membrane</keyword>
<dbReference type="InterPro" id="IPR011012">
    <property type="entry name" value="Longin-like_dom_sf"/>
</dbReference>
<sequence length="211" mass="24294">MAILYTQIIKLPDYRILSGEYSPQSNSLRPGNDIVKELRNTIKSIPGSGTSSFYTFNSLDTRFVFYFKVHTGIVFAVISDRYTSSKLASEYMDLVVEGFAKIYVDNPKTTYYTFDPTIKAMSDRFNRDSNYAQGMAVVEETKGLLAESLNMIIKRDENINNLKGLASRMTVEAQMMQKNIQRMHLKSMLNDYWIYVVFAVLIILFVYYIAH</sequence>
<keyword evidence="4" id="KW-1185">Reference proteome</keyword>
<keyword evidence="1" id="KW-1133">Transmembrane helix</keyword>
<dbReference type="InterPro" id="IPR042855">
    <property type="entry name" value="V_SNARE_CC"/>
</dbReference>
<keyword evidence="1" id="KW-0812">Transmembrane</keyword>
<dbReference type="AlphaFoldDB" id="E0SAG0"/>
<dbReference type="VEuPathDB" id="MicrosporidiaDB:Eint_110850"/>
<evidence type="ECO:0000259" key="2">
    <source>
        <dbReference type="Pfam" id="PF00957"/>
    </source>
</evidence>
<dbReference type="Proteomes" id="UP000002313">
    <property type="component" value="Chromosome XI"/>
</dbReference>
<gene>
    <name evidence="3" type="ORF">Eint_110850</name>
</gene>
<reference evidence="3 4" key="2">
    <citation type="journal article" date="2012" name="Proc. Natl. Acad. Sci. U.S.A.">
        <title>Gain and loss of multiple functionally related, horizontally transferred genes in the reduced genomes of two microsporidian parasites.</title>
        <authorList>
            <person name="Pombert J.-F."/>
            <person name="Selman M."/>
            <person name="Burki F."/>
            <person name="Bardell F.T."/>
            <person name="Farinelli L."/>
            <person name="Solter L.F."/>
            <person name="Whitman D.W."/>
            <person name="Weiss L.M."/>
            <person name="Corradi N."/>
            <person name="Keeling P.J."/>
        </authorList>
    </citation>
    <scope>NUCLEOTIDE SEQUENCE [LARGE SCALE GENOMIC DNA]</scope>
    <source>
        <strain evidence="3 4">ATCC 50506</strain>
    </source>
</reference>
<dbReference type="RefSeq" id="XP_003073945.1">
    <property type="nucleotide sequence ID" value="XM_003073899.1"/>
</dbReference>
<organism evidence="3 4">
    <name type="scientific">Encephalitozoon intestinalis (strain ATCC 50506)</name>
    <name type="common">Microsporidian parasite</name>
    <name type="synonym">Septata intestinalis</name>
    <dbReference type="NCBI Taxonomy" id="876142"/>
    <lineage>
        <taxon>Eukaryota</taxon>
        <taxon>Fungi</taxon>
        <taxon>Fungi incertae sedis</taxon>
        <taxon>Microsporidia</taxon>
        <taxon>Unikaryonidae</taxon>
        <taxon>Encephalitozoon</taxon>
    </lineage>
</organism>
<feature type="domain" description="V-SNARE coiled-coil homology" evidence="2">
    <location>
        <begin position="136"/>
        <end position="209"/>
    </location>
</feature>
<evidence type="ECO:0000313" key="3">
    <source>
        <dbReference type="EMBL" id="ADM12585.1"/>
    </source>
</evidence>
<dbReference type="KEGG" id="ein:Eint_110850"/>
<reference evidence="3 4" key="1">
    <citation type="journal article" date="2010" name="Nat. Commun.">
        <title>The complete sequence of the smallest known nuclear genome from the microsporidian Encephalitozoon intestinalis.</title>
        <authorList>
            <person name="Corradi N."/>
            <person name="Pombert J.-F."/>
            <person name="Farinelli L."/>
            <person name="Didier E.S."/>
            <person name="Keeling P.J."/>
        </authorList>
    </citation>
    <scope>NUCLEOTIDE SEQUENCE [LARGE SCALE GENOMIC DNA]</scope>
    <source>
        <strain evidence="3 4">ATCC 50506</strain>
    </source>
</reference>
<dbReference type="EMBL" id="CP001952">
    <property type="protein sequence ID" value="ADM12585.1"/>
    <property type="molecule type" value="Genomic_DNA"/>
</dbReference>
<dbReference type="GeneID" id="9699653"/>
<protein>
    <submittedName>
        <fullName evidence="3">Synaptobrevin-like protein</fullName>
    </submittedName>
</protein>
<dbReference type="OrthoDB" id="1719357at2759"/>
<name>E0SAG0_ENCIT</name>
<accession>E0SAG0</accession>